<dbReference type="Proteomes" id="UP000183832">
    <property type="component" value="Unassembled WGS sequence"/>
</dbReference>
<proteinExistence type="predicted"/>
<evidence type="ECO:0000313" key="1">
    <source>
        <dbReference type="EMBL" id="CRK90759.1"/>
    </source>
</evidence>
<sequence>MHEFLSQDVHPVKNLIFYVSRNQCLQFNQAPKSYRSIINPISQFMMFDGISLNRNKSSSLTFNMERFPNVGTQAFAESARFILMKISNKYTPWISHNIKAAFNNFIETLKLLFLSLLDNPENFHSL</sequence>
<organism evidence="1 2">
    <name type="scientific">Clunio marinus</name>
    <dbReference type="NCBI Taxonomy" id="568069"/>
    <lineage>
        <taxon>Eukaryota</taxon>
        <taxon>Metazoa</taxon>
        <taxon>Ecdysozoa</taxon>
        <taxon>Arthropoda</taxon>
        <taxon>Hexapoda</taxon>
        <taxon>Insecta</taxon>
        <taxon>Pterygota</taxon>
        <taxon>Neoptera</taxon>
        <taxon>Endopterygota</taxon>
        <taxon>Diptera</taxon>
        <taxon>Nematocera</taxon>
        <taxon>Chironomoidea</taxon>
        <taxon>Chironomidae</taxon>
        <taxon>Clunio</taxon>
    </lineage>
</organism>
<keyword evidence="2" id="KW-1185">Reference proteome</keyword>
<protein>
    <submittedName>
        <fullName evidence="1">CLUMA_CG004451, isoform A</fullName>
    </submittedName>
</protein>
<reference evidence="1 2" key="1">
    <citation type="submission" date="2015-04" db="EMBL/GenBank/DDBJ databases">
        <authorList>
            <person name="Syromyatnikov M.Y."/>
            <person name="Popov V.N."/>
        </authorList>
    </citation>
    <scope>NUCLEOTIDE SEQUENCE [LARGE SCALE GENOMIC DNA]</scope>
</reference>
<name>A0A1J1HRS4_9DIPT</name>
<evidence type="ECO:0000313" key="2">
    <source>
        <dbReference type="Proteomes" id="UP000183832"/>
    </source>
</evidence>
<dbReference type="EMBL" id="CVRI01000020">
    <property type="protein sequence ID" value="CRK90759.1"/>
    <property type="molecule type" value="Genomic_DNA"/>
</dbReference>
<accession>A0A1J1HRS4</accession>
<dbReference type="AlphaFoldDB" id="A0A1J1HRS4"/>
<gene>
    <name evidence="1" type="ORF">CLUMA_CG004451</name>
</gene>